<dbReference type="EMBL" id="JBHUJB010000022">
    <property type="protein sequence ID" value="MFD2158351.1"/>
    <property type="molecule type" value="Genomic_DNA"/>
</dbReference>
<accession>A0ABW4Z8P3</accession>
<comment type="caution">
    <text evidence="5">The sequence shown here is derived from an EMBL/GenBank/DDBJ whole genome shotgun (WGS) entry which is preliminary data.</text>
</comment>
<feature type="region of interest" description="Disordered" evidence="3">
    <location>
        <begin position="467"/>
        <end position="502"/>
    </location>
</feature>
<keyword evidence="2" id="KW-0378">Hydrolase</keyword>
<dbReference type="SUPFAM" id="SSF53649">
    <property type="entry name" value="Alkaline phosphatase-like"/>
    <property type="match status" value="1"/>
</dbReference>
<dbReference type="InterPro" id="IPR050738">
    <property type="entry name" value="Sulfatase"/>
</dbReference>
<dbReference type="Gene3D" id="3.40.720.10">
    <property type="entry name" value="Alkaline Phosphatase, subunit A"/>
    <property type="match status" value="2"/>
</dbReference>
<dbReference type="CDD" id="cd16151">
    <property type="entry name" value="sulfatase_like"/>
    <property type="match status" value="1"/>
</dbReference>
<dbReference type="Proteomes" id="UP001597389">
    <property type="component" value="Unassembled WGS sequence"/>
</dbReference>
<reference evidence="6" key="1">
    <citation type="journal article" date="2019" name="Int. J. Syst. Evol. Microbiol.">
        <title>The Global Catalogue of Microorganisms (GCM) 10K type strain sequencing project: providing services to taxonomists for standard genome sequencing and annotation.</title>
        <authorList>
            <consortium name="The Broad Institute Genomics Platform"/>
            <consortium name="The Broad Institute Genome Sequencing Center for Infectious Disease"/>
            <person name="Wu L."/>
            <person name="Ma J."/>
        </authorList>
    </citation>
    <scope>NUCLEOTIDE SEQUENCE [LARGE SCALE GENOMIC DNA]</scope>
    <source>
        <strain evidence="6">CCUG 57942</strain>
    </source>
</reference>
<evidence type="ECO:0000256" key="2">
    <source>
        <dbReference type="ARBA" id="ARBA00022801"/>
    </source>
</evidence>
<feature type="domain" description="Sulfatase N-terminal" evidence="4">
    <location>
        <begin position="27"/>
        <end position="339"/>
    </location>
</feature>
<dbReference type="Pfam" id="PF00884">
    <property type="entry name" value="Sulfatase"/>
    <property type="match status" value="1"/>
</dbReference>
<evidence type="ECO:0000256" key="1">
    <source>
        <dbReference type="ARBA" id="ARBA00008779"/>
    </source>
</evidence>
<evidence type="ECO:0000256" key="3">
    <source>
        <dbReference type="SAM" id="MobiDB-lite"/>
    </source>
</evidence>
<name>A0ABW4Z8P3_9BACT</name>
<evidence type="ECO:0000259" key="4">
    <source>
        <dbReference type="Pfam" id="PF00884"/>
    </source>
</evidence>
<sequence length="502" mass="56740">MKALWIAIALATAVFSQLEAREPADKPNIIFILLDDLGKEWLSCYGGENIKTPNIDRLAKSGMQFHNAYSMPQCTPSRACFMTGQYPFRNGWVNHWDAPRWGHGYFDWTKNPSVARSMKSAGYATGVAGKWQLNDFRVHPDAMVKHGFDAFCMWTGAEGSEEKGHMQISTQRYWDPYIHTKDGSRTYMGKFGPDIYNQFVIDFIGANKEKPFFIYYPMALPHGPLVHTPLKPGAKTKLEKHVAMVEYTDHLLGKIVEKLEQEKIRKNTIIVWTCDNGTSGGISNQMNGRMVRGGKAKTTENGVNTPFIVSCPGLVPSDKQSEALIDFADMHQTFVEFAGGKMEAGYTYDGVSQKDVFLGKAEKSSRDWILGMGSHPAKLTEQGVENVFYFRDRVIRNENYKLFIGPDRKPQKLIDLSKDMAEENNLLNDPEYKGVCEALIAQIEKFPMKDQDPRYERLQLVGWEKVSKAPSQIHKKGHPDNPGGSEKTTQKESKISKKNKTQ</sequence>
<proteinExistence type="inferred from homology"/>
<protein>
    <submittedName>
        <fullName evidence="5">Sulfatase-like hydrolase/transferase</fullName>
    </submittedName>
</protein>
<gene>
    <name evidence="5" type="ORF">ACFSW8_05525</name>
</gene>
<evidence type="ECO:0000313" key="5">
    <source>
        <dbReference type="EMBL" id="MFD2158351.1"/>
    </source>
</evidence>
<dbReference type="InterPro" id="IPR017850">
    <property type="entry name" value="Alkaline_phosphatase_core_sf"/>
</dbReference>
<evidence type="ECO:0000313" key="6">
    <source>
        <dbReference type="Proteomes" id="UP001597389"/>
    </source>
</evidence>
<dbReference type="InterPro" id="IPR000917">
    <property type="entry name" value="Sulfatase_N"/>
</dbReference>
<organism evidence="5 6">
    <name type="scientific">Rubritalea tangerina</name>
    <dbReference type="NCBI Taxonomy" id="430798"/>
    <lineage>
        <taxon>Bacteria</taxon>
        <taxon>Pseudomonadati</taxon>
        <taxon>Verrucomicrobiota</taxon>
        <taxon>Verrucomicrobiia</taxon>
        <taxon>Verrucomicrobiales</taxon>
        <taxon>Rubritaleaceae</taxon>
        <taxon>Rubritalea</taxon>
    </lineage>
</organism>
<comment type="similarity">
    <text evidence="1">Belongs to the sulfatase family.</text>
</comment>
<dbReference type="RefSeq" id="WP_377086483.1">
    <property type="nucleotide sequence ID" value="NZ_JBHSJL010000014.1"/>
</dbReference>
<dbReference type="PANTHER" id="PTHR42693">
    <property type="entry name" value="ARYLSULFATASE FAMILY MEMBER"/>
    <property type="match status" value="1"/>
</dbReference>
<keyword evidence="6" id="KW-1185">Reference proteome</keyword>
<dbReference type="PANTHER" id="PTHR42693:SF53">
    <property type="entry name" value="ENDO-4-O-SULFATASE"/>
    <property type="match status" value="1"/>
</dbReference>